<accession>A0AA42FLG0</accession>
<reference evidence="4" key="2">
    <citation type="submission" date="2023-07" db="EMBL/GenBank/DDBJ databases">
        <authorList>
            <person name="Yang W."/>
            <person name="Chen J."/>
            <person name="Ji P."/>
            <person name="Hu F."/>
        </authorList>
    </citation>
    <scope>NUCLEOTIDE SEQUENCE</scope>
    <source>
        <strain evidence="4">CRE-138-0111</strain>
    </source>
</reference>
<dbReference type="Pfam" id="PF05860">
    <property type="entry name" value="TPS"/>
    <property type="match status" value="2"/>
</dbReference>
<dbReference type="RefSeq" id="WP_166687287.1">
    <property type="nucleotide sequence ID" value="NZ_JARRYG010000031.1"/>
</dbReference>
<sequence>MSLPIKSGSSTPTLKLKPIVLCVSAILGVTSIAHAEIINTNGAGVMNQNNGPTIVHINKPSDKGVSHNIYSKFDVDKNGAILNNSKDNVNTQLGGLINGNLNLSGGEAKVILNEVNSNNATTLNGMVEVAGKKAQVIVANPSGITCNSCGFINTESTTLTTGKPLVSNGELLGYNVAKGQIIVNNSLNSDSPTELISRSALINGRLKAEEIKVVTGNNFVDTNGTAVTSVAGTGSRPSVGIDVSALGGMYADKITLITTEGGVGVKNQGTILAGDQGLSVNTAGGLTNYKRIESSGNININADTLNNSEAAITAKQDLNIIARKPGEIDTTFNNQGGRLTSTSGDINLTSHSLISNTRGGIINAKNNVGIKSNVIQNGGGLIKTETGDINVDTRDTLYQWRDTSRSEDRIIAGRDVNINAGRIYNENAKIKAGRDVNITVGYSEITNSSITANRKLALNAYTLKNKASSITAKNAKLDLIVSDEISNDANSIISSGRGLNITANKLTNKGKIVSATNTASTTPTYISNIKVNNIQNNGGHISGDQLNIESNTIDNGLGFINANKLNVDANSLSNSGGYIRSYNDITLNVNQLYNTYSNNFNQVAYKFGLANNVGGIETLDGGITVNGDKISSDYGFFKSEIRERAASKGGIEFNLTGNFDNNRGELNSDRDIVINAKEIYNYDAKINSGAKIKLKGSDGIYHRYSELNSKDVTELYTPYFSSTDYNQTYSLDGTGIIYNTNGPNIIHIKKPTDKGISHNTFDSFNVSEKGVIFNNSSSTTNTQLAGSIFGNSNLTAGNEAKVILNEVVSNKTSVINGMMEVAGKTAQVIVANASGITCNSCGFINASRGAFVAGTPLMAGDNLIGYNVNKGKITVNNHLTSNNTIDLISSAVLVKGKVEANELNISAGASLFDPNGKTLSSLSEASYDPNFNGITVDSKGSLNANKINLNVNVKRNYLKNKGLINAGNGGLTVDSYSINNTGTIKSKGDINITGTPDVNYLHGTEMALLNDKGTIISTDGSITITAITGYIANMYDGLISAKKNVNLNLHSTSTINNTGGLVLAEQGDINIKNGFVYNRQDSNSKYGKNRLIAGRDINITDARIINEHSAITAGRDFSFTGTELENRSSAINANRRVNIDGTYLSNKESVIKAETGRMDITASREIINDTVSTISSDKLMNITSPKLTNVKSSTIVSNNGKSTFNIGNLVNNLSYIKGFDLNFISKYLDNSSGLIKADNNIVMNAEYVSNTNAADFKRGTFHLGLSSSQKGGIIANDGSINIKGYQLNNNSGIIQTNAIFPAAGQADIDITMGNEIINNYAQINSAGNLNASANKISNYDGIMSAGLDLTAKADDSISNYYGKISSGDITTLITPYLDNKNGKITGYPVIIENN</sequence>
<name>A0AA42FLG0_9GAMM</name>
<comment type="caution">
    <text evidence="3">The sequence shown here is derived from an EMBL/GenBank/DDBJ whole genome shotgun (WGS) entry which is preliminary data.</text>
</comment>
<dbReference type="InterPro" id="IPR012334">
    <property type="entry name" value="Pectin_lyas_fold"/>
</dbReference>
<reference evidence="4" key="3">
    <citation type="journal article" date="2024" name="Int. J. Antimicrob. Agents">
        <title>Identification of a novel Providencia species showing multi-drug-resistant in three patients with hospital-acquired infection.</title>
        <authorList>
            <person name="Yang W."/>
            <person name="Chen J."/>
            <person name="Yang F."/>
            <person name="Ji P."/>
            <person name="Shen S."/>
            <person name="Yin D."/>
            <person name="Hu F."/>
        </authorList>
    </citation>
    <scope>NUCLEOTIDE SEQUENCE</scope>
    <source>
        <strain evidence="4">CRE-138-0111</strain>
    </source>
</reference>
<evidence type="ECO:0000313" key="5">
    <source>
        <dbReference type="Proteomes" id="UP001156701"/>
    </source>
</evidence>
<gene>
    <name evidence="3" type="ORF">P7V44_20635</name>
    <name evidence="4" type="ORF">Q5E86_06635</name>
</gene>
<evidence type="ECO:0000256" key="1">
    <source>
        <dbReference type="SAM" id="SignalP"/>
    </source>
</evidence>
<organism evidence="3 5">
    <name type="scientific">Providencia huashanensis</name>
    <dbReference type="NCBI Taxonomy" id="3037798"/>
    <lineage>
        <taxon>Bacteria</taxon>
        <taxon>Pseudomonadati</taxon>
        <taxon>Pseudomonadota</taxon>
        <taxon>Gammaproteobacteria</taxon>
        <taxon>Enterobacterales</taxon>
        <taxon>Morganellaceae</taxon>
        <taxon>Providencia</taxon>
    </lineage>
</organism>
<keyword evidence="6" id="KW-1185">Reference proteome</keyword>
<keyword evidence="1" id="KW-0732">Signal</keyword>
<dbReference type="InterPro" id="IPR011050">
    <property type="entry name" value="Pectin_lyase_fold/virulence"/>
</dbReference>
<feature type="chain" id="PRO_5041332069" evidence="1">
    <location>
        <begin position="36"/>
        <end position="1394"/>
    </location>
</feature>
<protein>
    <submittedName>
        <fullName evidence="3">Filamentous hemagglutinin N-terminal domain-containing protein</fullName>
    </submittedName>
</protein>
<evidence type="ECO:0000259" key="2">
    <source>
        <dbReference type="SMART" id="SM00912"/>
    </source>
</evidence>
<feature type="domain" description="Filamentous haemagglutinin FhaB/tRNA nuclease CdiA-like TPS" evidence="2">
    <location>
        <begin position="740"/>
        <end position="861"/>
    </location>
</feature>
<feature type="signal peptide" evidence="1">
    <location>
        <begin position="1"/>
        <end position="35"/>
    </location>
</feature>
<dbReference type="Proteomes" id="UP001176478">
    <property type="component" value="Unassembled WGS sequence"/>
</dbReference>
<evidence type="ECO:0000313" key="4">
    <source>
        <dbReference type="EMBL" id="MDO7856037.1"/>
    </source>
</evidence>
<dbReference type="EMBL" id="JAUQTG010000003">
    <property type="protein sequence ID" value="MDO7856037.1"/>
    <property type="molecule type" value="Genomic_DNA"/>
</dbReference>
<dbReference type="EMBL" id="JARRYG010000031">
    <property type="protein sequence ID" value="MDG4698637.1"/>
    <property type="molecule type" value="Genomic_DNA"/>
</dbReference>
<dbReference type="SUPFAM" id="SSF51126">
    <property type="entry name" value="Pectin lyase-like"/>
    <property type="match status" value="2"/>
</dbReference>
<proteinExistence type="predicted"/>
<evidence type="ECO:0000313" key="6">
    <source>
        <dbReference type="Proteomes" id="UP001176478"/>
    </source>
</evidence>
<dbReference type="NCBIfam" id="TIGR01901">
    <property type="entry name" value="adhes_NPXG"/>
    <property type="match status" value="2"/>
</dbReference>
<dbReference type="InterPro" id="IPR008638">
    <property type="entry name" value="FhaB/CdiA-like_TPS"/>
</dbReference>
<dbReference type="Proteomes" id="UP001156701">
    <property type="component" value="Unassembled WGS sequence"/>
</dbReference>
<dbReference type="SMART" id="SM00912">
    <property type="entry name" value="Haemagg_act"/>
    <property type="match status" value="2"/>
</dbReference>
<reference evidence="3" key="1">
    <citation type="submission" date="2023-03" db="EMBL/GenBank/DDBJ databases">
        <title>a new species belonging to Providencia genus.</title>
        <authorList>
            <person name="Yang W."/>
            <person name="Hu F."/>
            <person name="Shen S."/>
            <person name="Ding L."/>
            <person name="Yin D."/>
        </authorList>
    </citation>
    <scope>NUCLEOTIDE SEQUENCE</scope>
    <source>
        <strain evidence="3">CRE-3FA-0001</strain>
    </source>
</reference>
<evidence type="ECO:0000313" key="3">
    <source>
        <dbReference type="EMBL" id="MDG4698637.1"/>
    </source>
</evidence>
<dbReference type="Gene3D" id="2.160.20.10">
    <property type="entry name" value="Single-stranded right-handed beta-helix, Pectin lyase-like"/>
    <property type="match status" value="2"/>
</dbReference>
<feature type="domain" description="Filamentous haemagglutinin FhaB/tRNA nuclease CdiA-like TPS" evidence="2">
    <location>
        <begin position="49"/>
        <end position="169"/>
    </location>
</feature>